<dbReference type="PANTHER" id="PTHR11034">
    <property type="entry name" value="N-MYC DOWNSTREAM REGULATED"/>
    <property type="match status" value="1"/>
</dbReference>
<dbReference type="AlphaFoldDB" id="A0A1X7VDS7"/>
<evidence type="ECO:0000256" key="1">
    <source>
        <dbReference type="ARBA" id="ARBA00005598"/>
    </source>
</evidence>
<dbReference type="OrthoDB" id="741027at2759"/>
<proteinExistence type="inferred from homology"/>
<dbReference type="Pfam" id="PF03096">
    <property type="entry name" value="Ndr"/>
    <property type="match status" value="1"/>
</dbReference>
<reference evidence="2" key="2">
    <citation type="submission" date="2017-05" db="UniProtKB">
        <authorList>
            <consortium name="EnsemblMetazoa"/>
        </authorList>
    </citation>
    <scope>IDENTIFICATION</scope>
</reference>
<dbReference type="InParanoid" id="A0A1X7VDS7"/>
<sequence length="350" mass="39140">MADIVTAGEQLTVIESVPLLDPIASNVDLQPSAPNLNQSVEIVETPYGNVTVTLQGDSKKPAIVTYHDVGMNHSSCFNTFMSDESMTELLPLFYWIHIDAPGQEDGAVTFPDDYVYPTVNELAEQVAIIVEYLHLSHFIGFGVGAGANILTRYAILSPDRVRGLVLVDFSTDSLHWDNLSYYTNKLAVWLLKTNKLPEKVENYLRSHSFTTNSKSDQSDVSATYHHYYQKQNTDNVRLLLDSYSRRSAIYTDMVEETVAQSPCQWLFIMSQPQAENNVSEFKGLLDPTKCTVLELYETNQLVLEEQPQKVATSFRLFLQGLGHAVTLGVRQRLSSGSTDLKGVTVTTQQE</sequence>
<comment type="similarity">
    <text evidence="1">Belongs to the NDRG family.</text>
</comment>
<dbReference type="STRING" id="400682.A0A1X7VDS7"/>
<dbReference type="SUPFAM" id="SSF53474">
    <property type="entry name" value="alpha/beta-Hydrolases"/>
    <property type="match status" value="1"/>
</dbReference>
<evidence type="ECO:0000313" key="3">
    <source>
        <dbReference type="Proteomes" id="UP000007879"/>
    </source>
</evidence>
<reference evidence="3" key="1">
    <citation type="journal article" date="2010" name="Nature">
        <title>The Amphimedon queenslandica genome and the evolution of animal complexity.</title>
        <authorList>
            <person name="Srivastava M."/>
            <person name="Simakov O."/>
            <person name="Chapman J."/>
            <person name="Fahey B."/>
            <person name="Gauthier M.E."/>
            <person name="Mitros T."/>
            <person name="Richards G.S."/>
            <person name="Conaco C."/>
            <person name="Dacre M."/>
            <person name="Hellsten U."/>
            <person name="Larroux C."/>
            <person name="Putnam N.H."/>
            <person name="Stanke M."/>
            <person name="Adamska M."/>
            <person name="Darling A."/>
            <person name="Degnan S.M."/>
            <person name="Oakley T.H."/>
            <person name="Plachetzki D.C."/>
            <person name="Zhai Y."/>
            <person name="Adamski M."/>
            <person name="Calcino A."/>
            <person name="Cummins S.F."/>
            <person name="Goodstein D.M."/>
            <person name="Harris C."/>
            <person name="Jackson D.J."/>
            <person name="Leys S.P."/>
            <person name="Shu S."/>
            <person name="Woodcroft B.J."/>
            <person name="Vervoort M."/>
            <person name="Kosik K.S."/>
            <person name="Manning G."/>
            <person name="Degnan B.M."/>
            <person name="Rokhsar D.S."/>
        </authorList>
    </citation>
    <scope>NUCLEOTIDE SEQUENCE [LARGE SCALE GENOMIC DNA]</scope>
</reference>
<protein>
    <recommendedName>
        <fullName evidence="4">Protein NDRG3</fullName>
    </recommendedName>
</protein>
<name>A0A1X7VDS7_AMPQE</name>
<dbReference type="eggNOG" id="KOG2931">
    <property type="taxonomic scope" value="Eukaryota"/>
</dbReference>
<dbReference type="KEGG" id="aqu:100632193"/>
<evidence type="ECO:0000313" key="2">
    <source>
        <dbReference type="EnsemblMetazoa" id="Aqu2.1.38445_001"/>
    </source>
</evidence>
<dbReference type="InterPro" id="IPR004142">
    <property type="entry name" value="NDRG"/>
</dbReference>
<accession>A0A1X7VDS7</accession>
<organism evidence="2">
    <name type="scientific">Amphimedon queenslandica</name>
    <name type="common">Sponge</name>
    <dbReference type="NCBI Taxonomy" id="400682"/>
    <lineage>
        <taxon>Eukaryota</taxon>
        <taxon>Metazoa</taxon>
        <taxon>Porifera</taxon>
        <taxon>Demospongiae</taxon>
        <taxon>Heteroscleromorpha</taxon>
        <taxon>Haplosclerida</taxon>
        <taxon>Niphatidae</taxon>
        <taxon>Amphimedon</taxon>
    </lineage>
</organism>
<evidence type="ECO:0008006" key="4">
    <source>
        <dbReference type="Google" id="ProtNLM"/>
    </source>
</evidence>
<dbReference type="InterPro" id="IPR029058">
    <property type="entry name" value="AB_hydrolase_fold"/>
</dbReference>
<dbReference type="Proteomes" id="UP000007879">
    <property type="component" value="Unassembled WGS sequence"/>
</dbReference>
<dbReference type="Gene3D" id="3.40.50.1820">
    <property type="entry name" value="alpha/beta hydrolase"/>
    <property type="match status" value="1"/>
</dbReference>
<dbReference type="EnsemblMetazoa" id="Aqu2.1.38445_001">
    <property type="protein sequence ID" value="Aqu2.1.38445_001"/>
    <property type="gene ID" value="Aqu2.1.38445"/>
</dbReference>
<keyword evidence="3" id="KW-1185">Reference proteome</keyword>
<dbReference type="EnsemblMetazoa" id="XM_011412221.2">
    <property type="protein sequence ID" value="XP_011410523.2"/>
    <property type="gene ID" value="LOC100632193"/>
</dbReference>
<gene>
    <name evidence="2" type="primary">100632193</name>
</gene>